<sequence length="396" mass="43461">MKRRDFLATSAILSLLAASPAGAAKKAAAKKPAAKSTSRSAKGKPAAATSAEHAAPQTETHNVISLPEEPAAQWRTYDILSTIALKQVNGKARLWLPLAQYKDTPWERSLGHNWQGNFENAGIYRDPVAEMEVFYADWTEGIANPQLQLTSQVATQDRHFDITRRGAVAERTEVLRRCLQSTKLVPNDGIVRTTAERAIGRIKDPVARGKAIYDWVVENATYDPQMKSVGNSNIGSMLESNNLSGRSADIALLFVGLCRSIGIPARPVFGLRTDSSRLFGSLGAGGNLSTDQHCRAEFYTPGYGWIPVEPSDVRKAILDERLSNGDPKLTVLKKLLFGFWEMNWISFNVAQDVSLRGSIGQSLPFLVYPVVETVDGRFDSLDTNRVGFQVSANRIE</sequence>
<dbReference type="Proteomes" id="UP000199600">
    <property type="component" value="Unassembled WGS sequence"/>
</dbReference>
<dbReference type="RefSeq" id="WP_186411166.1">
    <property type="nucleotide sequence ID" value="NZ_FLQY01000183.1"/>
</dbReference>
<feature type="signal peptide" evidence="2">
    <location>
        <begin position="1"/>
        <end position="23"/>
    </location>
</feature>
<evidence type="ECO:0000313" key="4">
    <source>
        <dbReference type="EMBL" id="SBT08257.1"/>
    </source>
</evidence>
<evidence type="ECO:0000256" key="1">
    <source>
        <dbReference type="SAM" id="MobiDB-lite"/>
    </source>
</evidence>
<dbReference type="AlphaFoldDB" id="A0A1A8XUK7"/>
<dbReference type="PANTHER" id="PTHR38339">
    <property type="entry name" value="TRANSGLUTAMINASE DOMAIN PROTEIN"/>
    <property type="match status" value="1"/>
</dbReference>
<feature type="region of interest" description="Disordered" evidence="1">
    <location>
        <begin position="20"/>
        <end position="66"/>
    </location>
</feature>
<dbReference type="InterPro" id="IPR006311">
    <property type="entry name" value="TAT_signal"/>
</dbReference>
<dbReference type="SMART" id="SM00460">
    <property type="entry name" value="TGc"/>
    <property type="match status" value="1"/>
</dbReference>
<dbReference type="PROSITE" id="PS51318">
    <property type="entry name" value="TAT"/>
    <property type="match status" value="1"/>
</dbReference>
<dbReference type="Gene3D" id="3.10.620.30">
    <property type="match status" value="1"/>
</dbReference>
<organism evidence="4 5">
    <name type="scientific">Candidatus Propionivibrio aalborgensis</name>
    <dbReference type="NCBI Taxonomy" id="1860101"/>
    <lineage>
        <taxon>Bacteria</taxon>
        <taxon>Pseudomonadati</taxon>
        <taxon>Pseudomonadota</taxon>
        <taxon>Betaproteobacteria</taxon>
        <taxon>Rhodocyclales</taxon>
        <taxon>Rhodocyclaceae</taxon>
        <taxon>Propionivibrio</taxon>
    </lineage>
</organism>
<dbReference type="InterPro" id="IPR002931">
    <property type="entry name" value="Transglutaminase-like"/>
</dbReference>
<gene>
    <name evidence="4" type="ORF">PROAA_2630012</name>
</gene>
<feature type="domain" description="Transglutaminase-like" evidence="3">
    <location>
        <begin position="239"/>
        <end position="312"/>
    </location>
</feature>
<evidence type="ECO:0000256" key="2">
    <source>
        <dbReference type="SAM" id="SignalP"/>
    </source>
</evidence>
<reference evidence="4 5" key="1">
    <citation type="submission" date="2016-06" db="EMBL/GenBank/DDBJ databases">
        <authorList>
            <person name="Kjaerup R.B."/>
            <person name="Dalgaard T.S."/>
            <person name="Juul-Madsen H.R."/>
        </authorList>
    </citation>
    <scope>NUCLEOTIDE SEQUENCE [LARGE SCALE GENOMIC DNA]</scope>
    <source>
        <strain evidence="4">2</strain>
    </source>
</reference>
<dbReference type="Pfam" id="PF01841">
    <property type="entry name" value="Transglut_core"/>
    <property type="match status" value="1"/>
</dbReference>
<dbReference type="PANTHER" id="PTHR38339:SF1">
    <property type="entry name" value="TRANSGLUTAMINASE-LIKE DOMAIN-CONTAINING PROTEIN"/>
    <property type="match status" value="1"/>
</dbReference>
<proteinExistence type="predicted"/>
<keyword evidence="5" id="KW-1185">Reference proteome</keyword>
<dbReference type="InterPro" id="IPR038765">
    <property type="entry name" value="Papain-like_cys_pep_sf"/>
</dbReference>
<evidence type="ECO:0000313" key="5">
    <source>
        <dbReference type="Proteomes" id="UP000199600"/>
    </source>
</evidence>
<dbReference type="SUPFAM" id="SSF54001">
    <property type="entry name" value="Cysteine proteinases"/>
    <property type="match status" value="1"/>
</dbReference>
<accession>A0A1A8XUK7</accession>
<feature type="compositionally biased region" description="Low complexity" evidence="1">
    <location>
        <begin position="34"/>
        <end position="55"/>
    </location>
</feature>
<protein>
    <submittedName>
        <fullName evidence="4">Transglutaminase domain protein</fullName>
    </submittedName>
</protein>
<keyword evidence="2" id="KW-0732">Signal</keyword>
<feature type="chain" id="PRO_5008381810" evidence="2">
    <location>
        <begin position="24"/>
        <end position="396"/>
    </location>
</feature>
<dbReference type="EMBL" id="FLQY01000183">
    <property type="protein sequence ID" value="SBT08257.1"/>
    <property type="molecule type" value="Genomic_DNA"/>
</dbReference>
<name>A0A1A8XUK7_9RHOO</name>
<evidence type="ECO:0000259" key="3">
    <source>
        <dbReference type="SMART" id="SM00460"/>
    </source>
</evidence>